<dbReference type="SMART" id="SM00086">
    <property type="entry name" value="PAC"/>
    <property type="match status" value="2"/>
</dbReference>
<dbReference type="SMART" id="SM00091">
    <property type="entry name" value="PAS"/>
    <property type="match status" value="2"/>
</dbReference>
<name>A0A399IYQ8_9RHOB</name>
<evidence type="ECO:0000313" key="5">
    <source>
        <dbReference type="EMBL" id="RII38104.1"/>
    </source>
</evidence>
<dbReference type="Pfam" id="PF00990">
    <property type="entry name" value="GGDEF"/>
    <property type="match status" value="1"/>
</dbReference>
<dbReference type="Pfam" id="PF01590">
    <property type="entry name" value="GAF"/>
    <property type="match status" value="1"/>
</dbReference>
<dbReference type="InterPro" id="IPR003018">
    <property type="entry name" value="GAF"/>
</dbReference>
<dbReference type="GO" id="GO:0006355">
    <property type="term" value="P:regulation of DNA-templated transcription"/>
    <property type="evidence" value="ECO:0007669"/>
    <property type="project" value="InterPro"/>
</dbReference>
<dbReference type="Pfam" id="PF08448">
    <property type="entry name" value="PAS_4"/>
    <property type="match status" value="1"/>
</dbReference>
<dbReference type="InterPro" id="IPR013767">
    <property type="entry name" value="PAS_fold"/>
</dbReference>
<dbReference type="InterPro" id="IPR035965">
    <property type="entry name" value="PAS-like_dom_sf"/>
</dbReference>
<evidence type="ECO:0000259" key="3">
    <source>
        <dbReference type="PROSITE" id="PS50883"/>
    </source>
</evidence>
<proteinExistence type="predicted"/>
<dbReference type="Pfam" id="PF13188">
    <property type="entry name" value="PAS_8"/>
    <property type="match status" value="1"/>
</dbReference>
<dbReference type="Gene3D" id="3.30.450.20">
    <property type="entry name" value="PAS domain"/>
    <property type="match status" value="3"/>
</dbReference>
<dbReference type="PROSITE" id="PS50112">
    <property type="entry name" value="PAS"/>
    <property type="match status" value="1"/>
</dbReference>
<evidence type="ECO:0000313" key="6">
    <source>
        <dbReference type="Proteomes" id="UP000265848"/>
    </source>
</evidence>
<accession>A0A399IYQ8</accession>
<dbReference type="SUPFAM" id="SSF55073">
    <property type="entry name" value="Nucleotide cyclase"/>
    <property type="match status" value="1"/>
</dbReference>
<dbReference type="InterPro" id="IPR000014">
    <property type="entry name" value="PAS"/>
</dbReference>
<dbReference type="InterPro" id="IPR043128">
    <property type="entry name" value="Rev_trsase/Diguanyl_cyclase"/>
</dbReference>
<protein>
    <submittedName>
        <fullName evidence="5">EAL domain-containing protein</fullName>
    </submittedName>
</protein>
<keyword evidence="6" id="KW-1185">Reference proteome</keyword>
<dbReference type="NCBIfam" id="TIGR00229">
    <property type="entry name" value="sensory_box"/>
    <property type="match status" value="1"/>
</dbReference>
<dbReference type="PROSITE" id="PS50113">
    <property type="entry name" value="PAC"/>
    <property type="match status" value="1"/>
</dbReference>
<feature type="domain" description="PAS" evidence="1">
    <location>
        <begin position="324"/>
        <end position="395"/>
    </location>
</feature>
<dbReference type="Pfam" id="PF00989">
    <property type="entry name" value="PAS"/>
    <property type="match status" value="1"/>
</dbReference>
<dbReference type="SUPFAM" id="SSF141868">
    <property type="entry name" value="EAL domain-like"/>
    <property type="match status" value="1"/>
</dbReference>
<dbReference type="PANTHER" id="PTHR44757">
    <property type="entry name" value="DIGUANYLATE CYCLASE DGCP"/>
    <property type="match status" value="1"/>
</dbReference>
<dbReference type="Proteomes" id="UP000265848">
    <property type="component" value="Unassembled WGS sequence"/>
</dbReference>
<organism evidence="5 6">
    <name type="scientific">Pseudooceanicola sediminis</name>
    <dbReference type="NCBI Taxonomy" id="2211117"/>
    <lineage>
        <taxon>Bacteria</taxon>
        <taxon>Pseudomonadati</taxon>
        <taxon>Pseudomonadota</taxon>
        <taxon>Alphaproteobacteria</taxon>
        <taxon>Rhodobacterales</taxon>
        <taxon>Paracoccaceae</taxon>
        <taxon>Pseudooceanicola</taxon>
    </lineage>
</organism>
<sequence length="1038" mass="113431">MAHVAEGKPPCVPSKAAIVQKAVPENMIMARESLLGRLMRLALSATSDSMDRSAGSALRLLCDFYDAEGAVLYDCTADGGLSRAHEWLAQDRAPADGYPKRIDAAEASEVIAAISDGRSQRILTRSSTESARAPGAETTLVVPILGKDSLSGVLNIVAPRRDLTPEEDEPGLLAIASDLLLTMTQQSMPRAPAPGNGDTDVPDEIRNAALWAMPDLIFELDSEGRFCRIISPDTPKGQDAPANTIGVMPEDVLPADVARDLRGYMKDIDAHDRVQGRIQRVSGRKKNLWYEVSGTHCAPRHRGEALGYLLVMRDITARIEGEAELKRLGRIVELITNLVIIVDTGGSVVWTNEAFERHTGHDIDSIRGHDFGQLVTGPDSDAAISTRLSEAMSDARGCEGEDVNYARDGTPYWVTFNMQPLNDSRGKLSGFVYVETVITRQRKLEIALRKERDFLSTLTETSVSAIIVCNAQGKCIFANSEAKHMLATFPPEARDDVAAWPLQQVYPDPVLGAVLPFSRVARSTQAVRNLTYSMRVPGRPRRIYSVNAAPLDSASRYSDATATDARDGEPGDPRAQVVVTLTDVTAQFEADEAKRQTAAKVLHDANHDLLTDLPNRRNFNTKLARALASTSVDVGDIHVLVIDMDNFKRIRTVLGQSVGDAMIRLIADRIHDALGGSDRLARTDSDCFVAFVISEDPRRAAELATRICQAISEPCDLQQMTVYATASIGISRMKERAVSAEVLVRQAELAIETAKAAGGNRYAHYSPGMEIRISRSSEIVQALRLALRKDQFELAFQPKFSLEDGYRLVGAEALLRLHSSRLGWVGPDEFILVAETAGMISEIDFHVMALFARQMGDWRRRGHRFPASLNLSPRSFENPTLAQRFLQMLAEEGVAPGDVTVEITETSLVSTSGNALANIDDFRRGGIHISVDDFGTGYSSLSYLQRLIATEVKIDKSFIQPLTGPVPTPETEVLLRAILTLAQSFGLKTVAEGVETLDQMQWLKKAGCAMIQGYLGGRAVPPEVFEQTHLVRGAMLLP</sequence>
<feature type="domain" description="EAL" evidence="3">
    <location>
        <begin position="776"/>
        <end position="1033"/>
    </location>
</feature>
<dbReference type="PROSITE" id="PS50887">
    <property type="entry name" value="GGDEF"/>
    <property type="match status" value="1"/>
</dbReference>
<dbReference type="PROSITE" id="PS50883">
    <property type="entry name" value="EAL"/>
    <property type="match status" value="1"/>
</dbReference>
<dbReference type="InterPro" id="IPR001633">
    <property type="entry name" value="EAL_dom"/>
</dbReference>
<comment type="caution">
    <text evidence="5">The sequence shown here is derived from an EMBL/GenBank/DDBJ whole genome shotgun (WGS) entry which is preliminary data.</text>
</comment>
<dbReference type="Gene3D" id="3.20.20.450">
    <property type="entry name" value="EAL domain"/>
    <property type="match status" value="1"/>
</dbReference>
<dbReference type="CDD" id="cd00130">
    <property type="entry name" value="PAS"/>
    <property type="match status" value="1"/>
</dbReference>
<dbReference type="InterPro" id="IPR000160">
    <property type="entry name" value="GGDEF_dom"/>
</dbReference>
<dbReference type="InterPro" id="IPR029787">
    <property type="entry name" value="Nucleotide_cyclase"/>
</dbReference>
<dbReference type="CDD" id="cd01948">
    <property type="entry name" value="EAL"/>
    <property type="match status" value="1"/>
</dbReference>
<dbReference type="SMART" id="SM00267">
    <property type="entry name" value="GGDEF"/>
    <property type="match status" value="1"/>
</dbReference>
<reference evidence="5 6" key="1">
    <citation type="submission" date="2018-08" db="EMBL/GenBank/DDBJ databases">
        <title>Pseudooceanicola sediminis CY03 in the family Rhodobacteracea.</title>
        <authorList>
            <person name="Zhang Y.-J."/>
        </authorList>
    </citation>
    <scope>NUCLEOTIDE SEQUENCE [LARGE SCALE GENOMIC DNA]</scope>
    <source>
        <strain evidence="5 6">CY03</strain>
    </source>
</reference>
<dbReference type="InterPro" id="IPR000700">
    <property type="entry name" value="PAS-assoc_C"/>
</dbReference>
<feature type="domain" description="GGDEF" evidence="4">
    <location>
        <begin position="635"/>
        <end position="767"/>
    </location>
</feature>
<dbReference type="EMBL" id="QWJJ01000012">
    <property type="protein sequence ID" value="RII38104.1"/>
    <property type="molecule type" value="Genomic_DNA"/>
</dbReference>
<dbReference type="Pfam" id="PF00563">
    <property type="entry name" value="EAL"/>
    <property type="match status" value="1"/>
</dbReference>
<dbReference type="PANTHER" id="PTHR44757:SF2">
    <property type="entry name" value="BIOFILM ARCHITECTURE MAINTENANCE PROTEIN MBAA"/>
    <property type="match status" value="1"/>
</dbReference>
<dbReference type="InterPro" id="IPR013656">
    <property type="entry name" value="PAS_4"/>
</dbReference>
<feature type="domain" description="PAC" evidence="2">
    <location>
        <begin position="396"/>
        <end position="450"/>
    </location>
</feature>
<dbReference type="NCBIfam" id="TIGR00254">
    <property type="entry name" value="GGDEF"/>
    <property type="match status" value="1"/>
</dbReference>
<evidence type="ECO:0000259" key="4">
    <source>
        <dbReference type="PROSITE" id="PS50887"/>
    </source>
</evidence>
<evidence type="ECO:0000259" key="2">
    <source>
        <dbReference type="PROSITE" id="PS50113"/>
    </source>
</evidence>
<dbReference type="CDD" id="cd01949">
    <property type="entry name" value="GGDEF"/>
    <property type="match status" value="1"/>
</dbReference>
<dbReference type="SUPFAM" id="SSF55781">
    <property type="entry name" value="GAF domain-like"/>
    <property type="match status" value="1"/>
</dbReference>
<dbReference type="InterPro" id="IPR001610">
    <property type="entry name" value="PAC"/>
</dbReference>
<dbReference type="AlphaFoldDB" id="A0A399IYQ8"/>
<dbReference type="SMART" id="SM00052">
    <property type="entry name" value="EAL"/>
    <property type="match status" value="1"/>
</dbReference>
<dbReference type="InterPro" id="IPR052155">
    <property type="entry name" value="Biofilm_reg_signaling"/>
</dbReference>
<gene>
    <name evidence="5" type="ORF">DL237_14320</name>
</gene>
<dbReference type="InterPro" id="IPR035919">
    <property type="entry name" value="EAL_sf"/>
</dbReference>
<dbReference type="SUPFAM" id="SSF55785">
    <property type="entry name" value="PYP-like sensor domain (PAS domain)"/>
    <property type="match status" value="2"/>
</dbReference>
<evidence type="ECO:0000259" key="1">
    <source>
        <dbReference type="PROSITE" id="PS50112"/>
    </source>
</evidence>
<dbReference type="Gene3D" id="3.30.70.270">
    <property type="match status" value="1"/>
</dbReference>